<proteinExistence type="predicted"/>
<evidence type="ECO:0000313" key="8">
    <source>
        <dbReference type="Proteomes" id="UP001222027"/>
    </source>
</evidence>
<name>A0AAV8R597_ENSVE</name>
<dbReference type="InterPro" id="IPR038739">
    <property type="entry name" value="ARMC8/Vid28"/>
</dbReference>
<evidence type="ECO:0000256" key="1">
    <source>
        <dbReference type="ARBA" id="ARBA00004123"/>
    </source>
</evidence>
<evidence type="ECO:0000256" key="5">
    <source>
        <dbReference type="ARBA" id="ARBA00023242"/>
    </source>
</evidence>
<dbReference type="AlphaFoldDB" id="A0AAV8R597"/>
<dbReference type="GO" id="GO:0005634">
    <property type="term" value="C:nucleus"/>
    <property type="evidence" value="ECO:0007669"/>
    <property type="project" value="UniProtKB-SubCell"/>
</dbReference>
<evidence type="ECO:0000256" key="3">
    <source>
        <dbReference type="ARBA" id="ARBA00022490"/>
    </source>
</evidence>
<protein>
    <submittedName>
        <fullName evidence="7">Uncharacterized protein</fullName>
    </submittedName>
</protein>
<comment type="caution">
    <text evidence="7">The sequence shown here is derived from an EMBL/GenBank/DDBJ whole genome shotgun (WGS) entry which is preliminary data.</text>
</comment>
<comment type="subcellular location">
    <subcellularLocation>
        <location evidence="2">Cytoplasm</location>
    </subcellularLocation>
    <subcellularLocation>
        <location evidence="1">Nucleus</location>
    </subcellularLocation>
</comment>
<dbReference type="PANTHER" id="PTHR15651">
    <property type="entry name" value="ARMADILLO REPEAT-CONTAINING PROTEIN 8"/>
    <property type="match status" value="1"/>
</dbReference>
<organism evidence="7 8">
    <name type="scientific">Ensete ventricosum</name>
    <name type="common">Abyssinian banana</name>
    <name type="synonym">Musa ensete</name>
    <dbReference type="NCBI Taxonomy" id="4639"/>
    <lineage>
        <taxon>Eukaryota</taxon>
        <taxon>Viridiplantae</taxon>
        <taxon>Streptophyta</taxon>
        <taxon>Embryophyta</taxon>
        <taxon>Tracheophyta</taxon>
        <taxon>Spermatophyta</taxon>
        <taxon>Magnoliopsida</taxon>
        <taxon>Liliopsida</taxon>
        <taxon>Zingiberales</taxon>
        <taxon>Musaceae</taxon>
        <taxon>Ensete</taxon>
    </lineage>
</organism>
<keyword evidence="8" id="KW-1185">Reference proteome</keyword>
<dbReference type="Proteomes" id="UP001222027">
    <property type="component" value="Unassembled WGS sequence"/>
</dbReference>
<reference evidence="7 8" key="1">
    <citation type="submission" date="2022-12" db="EMBL/GenBank/DDBJ databases">
        <title>Chromosome-scale assembly of the Ensete ventricosum genome.</title>
        <authorList>
            <person name="Dussert Y."/>
            <person name="Stocks J."/>
            <person name="Wendawek A."/>
            <person name="Woldeyes F."/>
            <person name="Nichols R.A."/>
            <person name="Borrell J.S."/>
        </authorList>
    </citation>
    <scope>NUCLEOTIDE SEQUENCE [LARGE SCALE GENOMIC DNA]</scope>
    <source>
        <strain evidence="8">cv. Maze</strain>
        <tissue evidence="7">Seeds</tissue>
    </source>
</reference>
<dbReference type="GO" id="GO:0034657">
    <property type="term" value="C:GID complex"/>
    <property type="evidence" value="ECO:0007669"/>
    <property type="project" value="TreeGrafter"/>
</dbReference>
<accession>A0AAV8R597</accession>
<keyword evidence="3" id="KW-0963">Cytoplasm</keyword>
<dbReference type="PANTHER" id="PTHR15651:SF7">
    <property type="entry name" value="ARMADILLO REPEAT-CONTAINING PROTEIN 8"/>
    <property type="match status" value="1"/>
</dbReference>
<dbReference type="GO" id="GO:0005737">
    <property type="term" value="C:cytoplasm"/>
    <property type="evidence" value="ECO:0007669"/>
    <property type="project" value="UniProtKB-SubCell"/>
</dbReference>
<evidence type="ECO:0000256" key="6">
    <source>
        <dbReference type="SAM" id="MobiDB-lite"/>
    </source>
</evidence>
<feature type="compositionally biased region" description="Low complexity" evidence="6">
    <location>
        <begin position="54"/>
        <end position="76"/>
    </location>
</feature>
<evidence type="ECO:0000256" key="2">
    <source>
        <dbReference type="ARBA" id="ARBA00004496"/>
    </source>
</evidence>
<dbReference type="GO" id="GO:0043161">
    <property type="term" value="P:proteasome-mediated ubiquitin-dependent protein catabolic process"/>
    <property type="evidence" value="ECO:0007669"/>
    <property type="project" value="TreeGrafter"/>
</dbReference>
<gene>
    <name evidence="7" type="ORF">OPV22_012534</name>
</gene>
<keyword evidence="4" id="KW-0677">Repeat</keyword>
<keyword evidence="5" id="KW-0539">Nucleus</keyword>
<evidence type="ECO:0000313" key="7">
    <source>
        <dbReference type="EMBL" id="KAJ8490813.1"/>
    </source>
</evidence>
<evidence type="ECO:0000256" key="4">
    <source>
        <dbReference type="ARBA" id="ARBA00022737"/>
    </source>
</evidence>
<dbReference type="EMBL" id="JAQQAF010000004">
    <property type="protein sequence ID" value="KAJ8490813.1"/>
    <property type="molecule type" value="Genomic_DNA"/>
</dbReference>
<sequence length="256" mass="28279">MTPRSLPNAHRRIERTHREGHFPVLAAPEQPTTVPRRRRLGVGGAAGPEGRPCSRLSARSRTSSSVTRPRSPAPSAGNGRGDTAVIVQIAALSYVLQHCCQLCYAKTCINPTWNCLMNCPTDEFHGFNTQIKTFSLIYDSEYSVQEQALSLNASSVGVYTQGMIVLNNIAAGSESGKDGVMNYLLLPREDSNIPPLAPKFLHGKEDWLLFWCSVNLTFPVSAGLSRRVASFQEAGMMFQLKFMLNDPYLDCKLRFV</sequence>
<feature type="region of interest" description="Disordered" evidence="6">
    <location>
        <begin position="1"/>
        <end position="80"/>
    </location>
</feature>